<feature type="binding site" evidence="3">
    <location>
        <begin position="259"/>
        <end position="263"/>
    </location>
    <ligand>
        <name>3'-phosphoadenylyl sulfate</name>
        <dbReference type="ChEBI" id="CHEBI:58339"/>
    </ligand>
</feature>
<evidence type="ECO:0008006" key="8">
    <source>
        <dbReference type="Google" id="ProtNLM"/>
    </source>
</evidence>
<proteinExistence type="predicted"/>
<feature type="region of interest" description="Disordered" evidence="4">
    <location>
        <begin position="83"/>
        <end position="131"/>
    </location>
</feature>
<evidence type="ECO:0000313" key="7">
    <source>
        <dbReference type="Proteomes" id="UP001374579"/>
    </source>
</evidence>
<dbReference type="PANTHER" id="PTHR10605">
    <property type="entry name" value="HEPARAN SULFATE SULFOTRANSFERASE"/>
    <property type="match status" value="1"/>
</dbReference>
<evidence type="ECO:0000313" key="6">
    <source>
        <dbReference type="EMBL" id="KAK7113511.1"/>
    </source>
</evidence>
<dbReference type="InterPro" id="IPR037359">
    <property type="entry name" value="NST/OST"/>
</dbReference>
<feature type="compositionally biased region" description="Polar residues" evidence="4">
    <location>
        <begin position="181"/>
        <end position="200"/>
    </location>
</feature>
<dbReference type="EMBL" id="JBAMIC010000002">
    <property type="protein sequence ID" value="KAK7113511.1"/>
    <property type="molecule type" value="Genomic_DNA"/>
</dbReference>
<comment type="caution">
    <text evidence="6">The sequence shown here is derived from an EMBL/GenBank/DDBJ whole genome shotgun (WGS) entry which is preliminary data.</text>
</comment>
<gene>
    <name evidence="6" type="ORF">V1264_012785</name>
</gene>
<dbReference type="Proteomes" id="UP001374579">
    <property type="component" value="Unassembled WGS sequence"/>
</dbReference>
<dbReference type="InterPro" id="IPR027417">
    <property type="entry name" value="P-loop_NTPase"/>
</dbReference>
<keyword evidence="5" id="KW-0472">Membrane</keyword>
<evidence type="ECO:0000256" key="5">
    <source>
        <dbReference type="SAM" id="Phobius"/>
    </source>
</evidence>
<feature type="transmembrane region" description="Helical" evidence="5">
    <location>
        <begin position="15"/>
        <end position="36"/>
    </location>
</feature>
<dbReference type="PANTHER" id="PTHR10605:SF72">
    <property type="entry name" value="HEPARAN SULFATE 3-O SULFOTRANSFERASE-B, ISOFORM A"/>
    <property type="match status" value="1"/>
</dbReference>
<feature type="region of interest" description="Disordered" evidence="4">
    <location>
        <begin position="168"/>
        <end position="248"/>
    </location>
</feature>
<evidence type="ECO:0000256" key="4">
    <source>
        <dbReference type="SAM" id="MobiDB-lite"/>
    </source>
</evidence>
<dbReference type="SUPFAM" id="SSF52540">
    <property type="entry name" value="P-loop containing nucleoside triphosphate hydrolases"/>
    <property type="match status" value="1"/>
</dbReference>
<accession>A0AAN9BXZ1</accession>
<dbReference type="AlphaFoldDB" id="A0AAN9BXZ1"/>
<keyword evidence="1" id="KW-0808">Transferase</keyword>
<protein>
    <recommendedName>
        <fullName evidence="8">Sulfotransferase</fullName>
    </recommendedName>
</protein>
<dbReference type="Gene3D" id="3.40.50.300">
    <property type="entry name" value="P-loop containing nucleotide triphosphate hydrolases"/>
    <property type="match status" value="1"/>
</dbReference>
<sequence>MPGCRRRLGCRRREVAAMTTLSCLLVLTVYTLALTWCIAIPQGVLQGGGVEVGVGAEAAEGERVGVQDLSPFIAARKLQFDPAPRSLSSSNDNKKKASSSTLLSPSSSLLSFPSKQRKDVGGGGGGSLVQRHHRTLQLYRYNGKDSSGYYGMDNTGIASDKGGLDGGIGGGGINHNGVRTMHQQQKIHPDSSSSKQNANAPSAIYLDEDSEEGGDGGGRGSDPGQDYRDGPRFHDDNNDNTSSSGTRRLPGAIIIGVKKAGTRALLEFLRIHPDVQAPGPEPHFFDRNYKRGLDWYR</sequence>
<evidence type="ECO:0000256" key="1">
    <source>
        <dbReference type="ARBA" id="ARBA00022679"/>
    </source>
</evidence>
<feature type="compositionally biased region" description="Basic and acidic residues" evidence="4">
    <location>
        <begin position="225"/>
        <end position="237"/>
    </location>
</feature>
<dbReference type="GO" id="GO:0008467">
    <property type="term" value="F:[heparan sulfate]-glucosamine 3-sulfotransferase activity"/>
    <property type="evidence" value="ECO:0007669"/>
    <property type="project" value="TreeGrafter"/>
</dbReference>
<organism evidence="6 7">
    <name type="scientific">Littorina saxatilis</name>
    <dbReference type="NCBI Taxonomy" id="31220"/>
    <lineage>
        <taxon>Eukaryota</taxon>
        <taxon>Metazoa</taxon>
        <taxon>Spiralia</taxon>
        <taxon>Lophotrochozoa</taxon>
        <taxon>Mollusca</taxon>
        <taxon>Gastropoda</taxon>
        <taxon>Caenogastropoda</taxon>
        <taxon>Littorinimorpha</taxon>
        <taxon>Littorinoidea</taxon>
        <taxon>Littorinidae</taxon>
        <taxon>Littorina</taxon>
    </lineage>
</organism>
<feature type="compositionally biased region" description="Low complexity" evidence="4">
    <location>
        <begin position="98"/>
        <end position="114"/>
    </location>
</feature>
<feature type="active site" description="For sulfotransferase activity" evidence="2">
    <location>
        <position position="259"/>
    </location>
</feature>
<keyword evidence="7" id="KW-1185">Reference proteome</keyword>
<evidence type="ECO:0000256" key="3">
    <source>
        <dbReference type="PIRSR" id="PIRSR637359-2"/>
    </source>
</evidence>
<keyword evidence="5" id="KW-1133">Transmembrane helix</keyword>
<name>A0AAN9BXZ1_9CAEN</name>
<reference evidence="6 7" key="1">
    <citation type="submission" date="2024-02" db="EMBL/GenBank/DDBJ databases">
        <title>Chromosome-scale genome assembly of the rough periwinkle Littorina saxatilis.</title>
        <authorList>
            <person name="De Jode A."/>
            <person name="Faria R."/>
            <person name="Formenti G."/>
            <person name="Sims Y."/>
            <person name="Smith T.P."/>
            <person name="Tracey A."/>
            <person name="Wood J.M.D."/>
            <person name="Zagrodzka Z.B."/>
            <person name="Johannesson K."/>
            <person name="Butlin R.K."/>
            <person name="Leder E.H."/>
        </authorList>
    </citation>
    <scope>NUCLEOTIDE SEQUENCE [LARGE SCALE GENOMIC DNA]</scope>
    <source>
        <strain evidence="6">Snail1</strain>
        <tissue evidence="6">Muscle</tissue>
    </source>
</reference>
<evidence type="ECO:0000256" key="2">
    <source>
        <dbReference type="PIRSR" id="PIRSR637359-1"/>
    </source>
</evidence>
<keyword evidence="5" id="KW-0812">Transmembrane</keyword>